<sequence length="123" mass="14532">MGKCPKLSPRFSGPFKVLNKIGRAVYRLEHPVRTKVHSVFHVSRLKERLGGKDDLIPTDDLVLLEDLIAFVPHEPDRIMDTRCHQFRNRLISEHLIRWKGKSDDEDTWEREDDLRLRFPGFFP</sequence>
<reference evidence="2" key="1">
    <citation type="journal article" date="2024" name="Proc. Natl. Acad. Sci. U.S.A.">
        <title>Extraordinary preservation of gene collinearity over three hundred million years revealed in homosporous lycophytes.</title>
        <authorList>
            <person name="Li C."/>
            <person name="Wickell D."/>
            <person name="Kuo L.Y."/>
            <person name="Chen X."/>
            <person name="Nie B."/>
            <person name="Liao X."/>
            <person name="Peng D."/>
            <person name="Ji J."/>
            <person name="Jenkins J."/>
            <person name="Williams M."/>
            <person name="Shu S."/>
            <person name="Plott C."/>
            <person name="Barry K."/>
            <person name="Rajasekar S."/>
            <person name="Grimwood J."/>
            <person name="Han X."/>
            <person name="Sun S."/>
            <person name="Hou Z."/>
            <person name="He W."/>
            <person name="Dai G."/>
            <person name="Sun C."/>
            <person name="Schmutz J."/>
            <person name="Leebens-Mack J.H."/>
            <person name="Li F.W."/>
            <person name="Wang L."/>
        </authorList>
    </citation>
    <scope>NUCLEOTIDE SEQUENCE [LARGE SCALE GENOMIC DNA]</scope>
    <source>
        <strain evidence="2">cv. PW_Plant_1</strain>
    </source>
</reference>
<evidence type="ECO:0000313" key="1">
    <source>
        <dbReference type="EMBL" id="KAJ7516875.1"/>
    </source>
</evidence>
<dbReference type="Proteomes" id="UP001162992">
    <property type="component" value="Chromosome 21"/>
</dbReference>
<comment type="caution">
    <text evidence="1">The sequence shown here is derived from an EMBL/GenBank/DDBJ whole genome shotgun (WGS) entry which is preliminary data.</text>
</comment>
<evidence type="ECO:0000313" key="2">
    <source>
        <dbReference type="Proteomes" id="UP001162992"/>
    </source>
</evidence>
<dbReference type="EMBL" id="CM055112">
    <property type="protein sequence ID" value="KAJ7516875.1"/>
    <property type="molecule type" value="Genomic_DNA"/>
</dbReference>
<keyword evidence="2" id="KW-1185">Reference proteome</keyword>
<name>A0ACC2AHF1_DIPCM</name>
<accession>A0ACC2AHF1</accession>
<organism evidence="1 2">
    <name type="scientific">Diphasiastrum complanatum</name>
    <name type="common">Issler's clubmoss</name>
    <name type="synonym">Lycopodium complanatum</name>
    <dbReference type="NCBI Taxonomy" id="34168"/>
    <lineage>
        <taxon>Eukaryota</taxon>
        <taxon>Viridiplantae</taxon>
        <taxon>Streptophyta</taxon>
        <taxon>Embryophyta</taxon>
        <taxon>Tracheophyta</taxon>
        <taxon>Lycopodiopsida</taxon>
        <taxon>Lycopodiales</taxon>
        <taxon>Lycopodiaceae</taxon>
        <taxon>Lycopodioideae</taxon>
        <taxon>Diphasiastrum</taxon>
    </lineage>
</organism>
<protein>
    <submittedName>
        <fullName evidence="1">Uncharacterized protein</fullName>
    </submittedName>
</protein>
<proteinExistence type="predicted"/>
<gene>
    <name evidence="1" type="ORF">O6H91_21G002500</name>
</gene>